<keyword evidence="3" id="KW-1185">Reference proteome</keyword>
<dbReference type="Pfam" id="PF00578">
    <property type="entry name" value="AhpC-TSA"/>
    <property type="match status" value="1"/>
</dbReference>
<name>A0A420EDN1_9ALTE</name>
<dbReference type="InterPro" id="IPR047262">
    <property type="entry name" value="PRX-like1"/>
</dbReference>
<dbReference type="AlphaFoldDB" id="A0A420EDN1"/>
<dbReference type="SUPFAM" id="SSF52833">
    <property type="entry name" value="Thioredoxin-like"/>
    <property type="match status" value="1"/>
</dbReference>
<organism evidence="2 3">
    <name type="scientific">Alginatibacterium sediminis</name>
    <dbReference type="NCBI Taxonomy" id="2164068"/>
    <lineage>
        <taxon>Bacteria</taxon>
        <taxon>Pseudomonadati</taxon>
        <taxon>Pseudomonadota</taxon>
        <taxon>Gammaproteobacteria</taxon>
        <taxon>Alteromonadales</taxon>
        <taxon>Alteromonadaceae</taxon>
        <taxon>Alginatibacterium</taxon>
    </lineage>
</organism>
<dbReference type="Gene3D" id="3.40.30.10">
    <property type="entry name" value="Glutaredoxin"/>
    <property type="match status" value="1"/>
</dbReference>
<gene>
    <name evidence="2" type="ORF">DBZ36_10180</name>
</gene>
<evidence type="ECO:0000259" key="1">
    <source>
        <dbReference type="PROSITE" id="PS51352"/>
    </source>
</evidence>
<accession>A0A420EDN1</accession>
<feature type="domain" description="Thioredoxin" evidence="1">
    <location>
        <begin position="8"/>
        <end position="159"/>
    </location>
</feature>
<comment type="caution">
    <text evidence="2">The sequence shown here is derived from an EMBL/GenBank/DDBJ whole genome shotgun (WGS) entry which is preliminary data.</text>
</comment>
<proteinExistence type="predicted"/>
<reference evidence="2 3" key="1">
    <citation type="submission" date="2018-09" db="EMBL/GenBank/DDBJ databases">
        <authorList>
            <person name="Wang Z."/>
        </authorList>
    </citation>
    <scope>NUCLEOTIDE SEQUENCE [LARGE SCALE GENOMIC DNA]</scope>
    <source>
        <strain evidence="2 3">ALS 81</strain>
    </source>
</reference>
<dbReference type="RefSeq" id="WP_120354834.1">
    <property type="nucleotide sequence ID" value="NZ_RAQO01000005.1"/>
</dbReference>
<dbReference type="CDD" id="cd02969">
    <property type="entry name" value="PRX_like1"/>
    <property type="match status" value="1"/>
</dbReference>
<dbReference type="EMBL" id="RAQO01000005">
    <property type="protein sequence ID" value="RKF18754.1"/>
    <property type="molecule type" value="Genomic_DNA"/>
</dbReference>
<dbReference type="OrthoDB" id="9809746at2"/>
<dbReference type="InterPro" id="IPR000866">
    <property type="entry name" value="AhpC/TSA"/>
</dbReference>
<protein>
    <submittedName>
        <fullName evidence="2">Thioredoxin family protein</fullName>
    </submittedName>
</protein>
<dbReference type="GO" id="GO:0016209">
    <property type="term" value="F:antioxidant activity"/>
    <property type="evidence" value="ECO:0007669"/>
    <property type="project" value="InterPro"/>
</dbReference>
<dbReference type="PANTHER" id="PTHR43640">
    <property type="entry name" value="OS07G0260300 PROTEIN"/>
    <property type="match status" value="1"/>
</dbReference>
<dbReference type="GO" id="GO:0016491">
    <property type="term" value="F:oxidoreductase activity"/>
    <property type="evidence" value="ECO:0007669"/>
    <property type="project" value="InterPro"/>
</dbReference>
<dbReference type="InterPro" id="IPR013766">
    <property type="entry name" value="Thioredoxin_domain"/>
</dbReference>
<evidence type="ECO:0000313" key="2">
    <source>
        <dbReference type="EMBL" id="RKF18754.1"/>
    </source>
</evidence>
<sequence>MLLNTPICDFGWKAPNFTLSDPSGNQFTMIDNLGDKGLVIAFICNHCPYVKAIADRLALDASILIDEGINVVAVMSNDYRDYSADNPENMAIFAAQHSFPFLYLVDEDQSVGKAYGAICTPDFFGLNHLGQLQYRGRIDDAQMGDASKRSPELLDAMRLVAQTGRGPKQQTASMGCSIKWRD</sequence>
<dbReference type="PROSITE" id="PS51352">
    <property type="entry name" value="THIOREDOXIN_2"/>
    <property type="match status" value="1"/>
</dbReference>
<dbReference type="PANTHER" id="PTHR43640:SF1">
    <property type="entry name" value="THIOREDOXIN-DEPENDENT PEROXIREDOXIN"/>
    <property type="match status" value="1"/>
</dbReference>
<dbReference type="Proteomes" id="UP000286482">
    <property type="component" value="Unassembled WGS sequence"/>
</dbReference>
<dbReference type="InterPro" id="IPR036249">
    <property type="entry name" value="Thioredoxin-like_sf"/>
</dbReference>
<evidence type="ECO:0000313" key="3">
    <source>
        <dbReference type="Proteomes" id="UP000286482"/>
    </source>
</evidence>